<dbReference type="PANTHER" id="PTHR30532">
    <property type="entry name" value="IRON III DICITRATE-BINDING PERIPLASMIC PROTEIN"/>
    <property type="match status" value="1"/>
</dbReference>
<dbReference type="STRING" id="1122192.SAMN02745673_02163"/>
<keyword evidence="3" id="KW-0813">Transport</keyword>
<dbReference type="PANTHER" id="PTHR30532:SF24">
    <property type="entry name" value="FERRIC ENTEROBACTIN-BINDING PERIPLASMIC PROTEIN FEPB"/>
    <property type="match status" value="1"/>
</dbReference>
<evidence type="ECO:0000256" key="4">
    <source>
        <dbReference type="ARBA" id="ARBA00022729"/>
    </source>
</evidence>
<name>A0A1T4QDE6_9ACTN</name>
<evidence type="ECO:0000313" key="8">
    <source>
        <dbReference type="Proteomes" id="UP000190637"/>
    </source>
</evidence>
<evidence type="ECO:0000256" key="2">
    <source>
        <dbReference type="ARBA" id="ARBA00008814"/>
    </source>
</evidence>
<dbReference type="InterPro" id="IPR051313">
    <property type="entry name" value="Bact_iron-sidero_bind"/>
</dbReference>
<evidence type="ECO:0000256" key="1">
    <source>
        <dbReference type="ARBA" id="ARBA00004196"/>
    </source>
</evidence>
<proteinExistence type="inferred from homology"/>
<organism evidence="7 8">
    <name type="scientific">Marinactinospora thermotolerans DSM 45154</name>
    <dbReference type="NCBI Taxonomy" id="1122192"/>
    <lineage>
        <taxon>Bacteria</taxon>
        <taxon>Bacillati</taxon>
        <taxon>Actinomycetota</taxon>
        <taxon>Actinomycetes</taxon>
        <taxon>Streptosporangiales</taxon>
        <taxon>Nocardiopsidaceae</taxon>
        <taxon>Marinactinospora</taxon>
    </lineage>
</organism>
<dbReference type="Gene3D" id="3.40.50.1980">
    <property type="entry name" value="Nitrogenase molybdenum iron protein domain"/>
    <property type="match status" value="2"/>
</dbReference>
<evidence type="ECO:0000256" key="3">
    <source>
        <dbReference type="ARBA" id="ARBA00022448"/>
    </source>
</evidence>
<keyword evidence="4" id="KW-0732">Signal</keyword>
<sequence length="365" mass="38612">MSLFVFFEDWIPDPMSPFSEDAPSPAGDGSLTTRRRVTASLRLTAVAAAGLLALTACGSGGSGESTAEADNAAPATRTVSTEMGDVEIPSEPQRIVSLNPTLTGDLLSLDASVASTAVGMSGGVRYDEDGFPVHWNGAAQEAGVEIFSTTADISLEALASAEPDLIVAGGVGRPMATARDMYDQLSAVAPTIFIDSSDSTWQEQLTTLGEMLGAEDKAAELLDGYETRVAEVTEGADLPEQPTNVASSGENGIQTLTNESPGMRLLTDFGFEPAEEVATPEEGNKEWAPVSEEEITDVFTGETLLVYESQTNTPVSELAEDALWSKLPAFENDSAFPIPTEVRRPDYLAAMYAADWFEQEFGAQS</sequence>
<dbReference type="Proteomes" id="UP000190637">
    <property type="component" value="Unassembled WGS sequence"/>
</dbReference>
<accession>A0A1T4QDE6</accession>
<reference evidence="7 8" key="1">
    <citation type="submission" date="2017-02" db="EMBL/GenBank/DDBJ databases">
        <authorList>
            <person name="Peterson S.W."/>
        </authorList>
    </citation>
    <scope>NUCLEOTIDE SEQUENCE [LARGE SCALE GENOMIC DNA]</scope>
    <source>
        <strain evidence="7 8">DSM 45154</strain>
    </source>
</reference>
<dbReference type="InterPro" id="IPR002491">
    <property type="entry name" value="ABC_transptr_periplasmic_BD"/>
</dbReference>
<dbReference type="AlphaFoldDB" id="A0A1T4QDE6"/>
<dbReference type="PROSITE" id="PS50983">
    <property type="entry name" value="FE_B12_PBP"/>
    <property type="match status" value="1"/>
</dbReference>
<keyword evidence="8" id="KW-1185">Reference proteome</keyword>
<protein>
    <submittedName>
        <fullName evidence="7">Iron complex transport system substrate-binding protein</fullName>
    </submittedName>
</protein>
<dbReference type="GO" id="GO:1901678">
    <property type="term" value="P:iron coordination entity transport"/>
    <property type="evidence" value="ECO:0007669"/>
    <property type="project" value="UniProtKB-ARBA"/>
</dbReference>
<dbReference type="GO" id="GO:0030288">
    <property type="term" value="C:outer membrane-bounded periplasmic space"/>
    <property type="evidence" value="ECO:0007669"/>
    <property type="project" value="TreeGrafter"/>
</dbReference>
<evidence type="ECO:0000313" key="7">
    <source>
        <dbReference type="EMBL" id="SKA01646.1"/>
    </source>
</evidence>
<dbReference type="SUPFAM" id="SSF53807">
    <property type="entry name" value="Helical backbone' metal receptor"/>
    <property type="match status" value="1"/>
</dbReference>
<feature type="region of interest" description="Disordered" evidence="5">
    <location>
        <begin position="60"/>
        <end position="85"/>
    </location>
</feature>
<dbReference type="Pfam" id="PF01497">
    <property type="entry name" value="Peripla_BP_2"/>
    <property type="match status" value="1"/>
</dbReference>
<evidence type="ECO:0000256" key="5">
    <source>
        <dbReference type="SAM" id="MobiDB-lite"/>
    </source>
</evidence>
<comment type="subcellular location">
    <subcellularLocation>
        <location evidence="1">Cell envelope</location>
    </subcellularLocation>
</comment>
<dbReference type="EMBL" id="FUWS01000005">
    <property type="protein sequence ID" value="SKA01646.1"/>
    <property type="molecule type" value="Genomic_DNA"/>
</dbReference>
<evidence type="ECO:0000259" key="6">
    <source>
        <dbReference type="PROSITE" id="PS50983"/>
    </source>
</evidence>
<comment type="similarity">
    <text evidence="2">Belongs to the bacterial solute-binding protein 8 family.</text>
</comment>
<gene>
    <name evidence="7" type="ORF">SAMN02745673_02163</name>
</gene>
<feature type="domain" description="Fe/B12 periplasmic-binding" evidence="6">
    <location>
        <begin position="94"/>
        <end position="365"/>
    </location>
</feature>